<dbReference type="EMBL" id="MTKQ01000345">
    <property type="protein sequence ID" value="RWX44037.1"/>
    <property type="molecule type" value="Genomic_DNA"/>
</dbReference>
<evidence type="ECO:0000256" key="1">
    <source>
        <dbReference type="SAM" id="SignalP"/>
    </source>
</evidence>
<sequence length="226" mass="25699">MKFLQHLLSSSILLMTVLLSSHAVEAKPVPFYWEFINVEIDVQWNGNMLVTETQKYVFTSAYTNERYRYIPLDRVDSIDNVEVFEGKKELSASTNTKNGQLWIKWRHTLNPPESHTFTIKYRVKGSLRIRAVEDLVDWRAIFKNRSAPINNGIVTVRLPESLAGQISSFKSFGGSADTRQVDDRTVEFTLQDVLSPGQGLEVQVAFPHGIFAVSTPKWQQAPANQP</sequence>
<keyword evidence="1" id="KW-0732">Signal</keyword>
<reference evidence="3 4" key="1">
    <citation type="submission" date="2017-01" db="EMBL/GenBank/DDBJ databases">
        <title>The cable genome- insights into the physiology and evolution of filamentous bacteria capable of sulfide oxidation via long distance electron transfer.</title>
        <authorList>
            <person name="Schreiber L."/>
            <person name="Bjerg J.T."/>
            <person name="Boggild A."/>
            <person name="Van De Vossenberg J."/>
            <person name="Meysman F."/>
            <person name="Nielsen L.P."/>
            <person name="Schramm A."/>
            <person name="Kjeldsen K.U."/>
        </authorList>
    </citation>
    <scope>NUCLEOTIDE SEQUENCE [LARGE SCALE GENOMIC DNA]</scope>
    <source>
        <strain evidence="3">A2</strain>
    </source>
</reference>
<dbReference type="AlphaFoldDB" id="A0A444IT74"/>
<feature type="chain" id="PRO_5019039008" evidence="1">
    <location>
        <begin position="27"/>
        <end position="226"/>
    </location>
</feature>
<dbReference type="Pfam" id="PF09972">
    <property type="entry name" value="DUF2207"/>
    <property type="match status" value="1"/>
</dbReference>
<accession>A0A444IT74</accession>
<evidence type="ECO:0000313" key="4">
    <source>
        <dbReference type="Proteomes" id="UP000286862"/>
    </source>
</evidence>
<feature type="signal peptide" evidence="1">
    <location>
        <begin position="1"/>
        <end position="26"/>
    </location>
</feature>
<evidence type="ECO:0000259" key="2">
    <source>
        <dbReference type="Pfam" id="PF09972"/>
    </source>
</evidence>
<comment type="caution">
    <text evidence="3">The sequence shown here is derived from an EMBL/GenBank/DDBJ whole genome shotgun (WGS) entry which is preliminary data.</text>
</comment>
<feature type="domain" description="DUF2207" evidence="2">
    <location>
        <begin position="37"/>
        <end position="206"/>
    </location>
</feature>
<evidence type="ECO:0000313" key="3">
    <source>
        <dbReference type="EMBL" id="RWX44037.1"/>
    </source>
</evidence>
<feature type="non-terminal residue" evidence="3">
    <location>
        <position position="226"/>
    </location>
</feature>
<name>A0A444IT74_9BACT</name>
<dbReference type="Proteomes" id="UP000286862">
    <property type="component" value="Unassembled WGS sequence"/>
</dbReference>
<proteinExistence type="predicted"/>
<protein>
    <submittedName>
        <fullName evidence="3">Putative membrane protein (DUF2207)</fullName>
    </submittedName>
</protein>
<gene>
    <name evidence="3" type="ORF">VT99_13451</name>
</gene>
<organism evidence="3 4">
    <name type="scientific">Candidatus Electrothrix marina</name>
    <dbReference type="NCBI Taxonomy" id="1859130"/>
    <lineage>
        <taxon>Bacteria</taxon>
        <taxon>Pseudomonadati</taxon>
        <taxon>Thermodesulfobacteriota</taxon>
        <taxon>Desulfobulbia</taxon>
        <taxon>Desulfobulbales</taxon>
        <taxon>Desulfobulbaceae</taxon>
        <taxon>Candidatus Electrothrix</taxon>
    </lineage>
</organism>
<dbReference type="InterPro" id="IPR018702">
    <property type="entry name" value="DUF2207"/>
</dbReference>